<keyword evidence="1" id="KW-0378">Hydrolase</keyword>
<proteinExistence type="predicted"/>
<dbReference type="SUPFAM" id="SSF53474">
    <property type="entry name" value="alpha/beta-Hydrolases"/>
    <property type="match status" value="1"/>
</dbReference>
<dbReference type="GO" id="GO:0016787">
    <property type="term" value="F:hydrolase activity"/>
    <property type="evidence" value="ECO:0007669"/>
    <property type="project" value="UniProtKB-KW"/>
</dbReference>
<reference evidence="3" key="1">
    <citation type="submission" date="2020-02" db="EMBL/GenBank/DDBJ databases">
        <authorList>
            <person name="Meier V. D."/>
        </authorList>
    </citation>
    <scope>NUCLEOTIDE SEQUENCE</scope>
    <source>
        <strain evidence="3">AVDCRST_MAG07</strain>
    </source>
</reference>
<dbReference type="PANTHER" id="PTHR48081">
    <property type="entry name" value="AB HYDROLASE SUPERFAMILY PROTEIN C4A8.06C"/>
    <property type="match status" value="1"/>
</dbReference>
<protein>
    <recommendedName>
        <fullName evidence="2">BD-FAE-like domain-containing protein</fullName>
    </recommendedName>
</protein>
<accession>A0A6J4MBI8</accession>
<dbReference type="InterPro" id="IPR049492">
    <property type="entry name" value="BD-FAE-like_dom"/>
</dbReference>
<organism evidence="3">
    <name type="scientific">uncultured Frankineae bacterium</name>
    <dbReference type="NCBI Taxonomy" id="437475"/>
    <lineage>
        <taxon>Bacteria</taxon>
        <taxon>Bacillati</taxon>
        <taxon>Actinomycetota</taxon>
        <taxon>Actinomycetes</taxon>
        <taxon>Frankiales</taxon>
        <taxon>environmental samples</taxon>
    </lineage>
</organism>
<evidence type="ECO:0000256" key="1">
    <source>
        <dbReference type="ARBA" id="ARBA00022801"/>
    </source>
</evidence>
<feature type="domain" description="BD-FAE-like" evidence="2">
    <location>
        <begin position="26"/>
        <end position="209"/>
    </location>
</feature>
<evidence type="ECO:0000313" key="3">
    <source>
        <dbReference type="EMBL" id="CAA9355275.1"/>
    </source>
</evidence>
<dbReference type="Gene3D" id="3.40.50.1820">
    <property type="entry name" value="alpha/beta hydrolase"/>
    <property type="match status" value="1"/>
</dbReference>
<gene>
    <name evidence="3" type="ORF">AVDCRST_MAG07-3507</name>
</gene>
<dbReference type="PANTHER" id="PTHR48081:SF13">
    <property type="entry name" value="ALPHA_BETA HYDROLASE"/>
    <property type="match status" value="1"/>
</dbReference>
<evidence type="ECO:0000259" key="2">
    <source>
        <dbReference type="Pfam" id="PF20434"/>
    </source>
</evidence>
<dbReference type="InterPro" id="IPR029058">
    <property type="entry name" value="AB_hydrolase_fold"/>
</dbReference>
<name>A0A6J4MBI8_9ACTN</name>
<dbReference type="Pfam" id="PF20434">
    <property type="entry name" value="BD-FAE"/>
    <property type="match status" value="1"/>
</dbReference>
<dbReference type="EMBL" id="CADCUB010000158">
    <property type="protein sequence ID" value="CAA9355275.1"/>
    <property type="molecule type" value="Genomic_DNA"/>
</dbReference>
<dbReference type="AlphaFoldDB" id="A0A6J4MBI8"/>
<sequence length="250" mass="26171">MRGSYGAHPRQVGDLWLPDGPADRATDGRLATVVLVHGGFWRDDYDLTLQDAVALDLAERGWLVWNVDYRPSSEPWPATLADVAAAYDHLRGDDRVDLRRLAVVGHSAGGHLALWLASRGRLPAGAPGAAPPLPLPALVVAQAPVADLAAAACLRLGSGAAQALLGGEPAEVPGRLAVADPLALLPTGVPTVCLHAEGDDRVPLALSEAYVTAAGQAARLVRVPGGHFEHLDPASQAVRALRTALEELRR</sequence>
<dbReference type="InterPro" id="IPR050300">
    <property type="entry name" value="GDXG_lipolytic_enzyme"/>
</dbReference>